<reference evidence="6 7" key="1">
    <citation type="journal article" date="2015" name="Genome Biol. Evol.">
        <title>The genome of winter moth (Operophtera brumata) provides a genomic perspective on sexual dimorphism and phenology.</title>
        <authorList>
            <person name="Derks M.F."/>
            <person name="Smit S."/>
            <person name="Salis L."/>
            <person name="Schijlen E."/>
            <person name="Bossers A."/>
            <person name="Mateman C."/>
            <person name="Pijl A.S."/>
            <person name="de Ridder D."/>
            <person name="Groenen M.A."/>
            <person name="Visser M.E."/>
            <person name="Megens H.J."/>
        </authorList>
    </citation>
    <scope>NUCLEOTIDE SEQUENCE [LARGE SCALE GENOMIC DNA]</scope>
    <source>
        <strain evidence="6">WM2013NL</strain>
        <tissue evidence="6">Head and thorax</tissue>
    </source>
</reference>
<evidence type="ECO:0000313" key="7">
    <source>
        <dbReference type="Proteomes" id="UP000037510"/>
    </source>
</evidence>
<keyword evidence="7" id="KW-1185">Reference proteome</keyword>
<dbReference type="PROSITE" id="PS00209">
    <property type="entry name" value="HEMOCYANIN_1"/>
    <property type="match status" value="2"/>
</dbReference>
<feature type="domain" description="Hemocyanin N-terminal" evidence="4">
    <location>
        <begin position="1107"/>
        <end position="1228"/>
    </location>
</feature>
<dbReference type="InterPro" id="IPR005203">
    <property type="entry name" value="Hemocyanin_C"/>
</dbReference>
<dbReference type="GO" id="GO:0005615">
    <property type="term" value="C:extracellular space"/>
    <property type="evidence" value="ECO:0007669"/>
    <property type="project" value="UniProtKB-ARBA"/>
</dbReference>
<dbReference type="Gene3D" id="1.10.1280.10">
    <property type="entry name" value="Di-copper center containing domain from catechol oxidase"/>
    <property type="match status" value="4"/>
</dbReference>
<feature type="domain" description="Hemocyanin C-terminal" evidence="5">
    <location>
        <begin position="1520"/>
        <end position="1747"/>
    </location>
</feature>
<dbReference type="SUPFAM" id="SSF81296">
    <property type="entry name" value="E set domains"/>
    <property type="match status" value="4"/>
</dbReference>
<dbReference type="InterPro" id="IPR005204">
    <property type="entry name" value="Hemocyanin_N"/>
</dbReference>
<dbReference type="Gene3D" id="1.20.1370.10">
    <property type="entry name" value="Hemocyanin, N-terminal domain"/>
    <property type="match status" value="3"/>
</dbReference>
<dbReference type="Pfam" id="PF03723">
    <property type="entry name" value="Hemocyanin_C"/>
    <property type="match status" value="4"/>
</dbReference>
<evidence type="ECO:0000259" key="3">
    <source>
        <dbReference type="Pfam" id="PF00372"/>
    </source>
</evidence>
<evidence type="ECO:0000259" key="5">
    <source>
        <dbReference type="Pfam" id="PF03723"/>
    </source>
</evidence>
<dbReference type="InterPro" id="IPR037020">
    <property type="entry name" value="Hemocyanin_C_sf"/>
</dbReference>
<dbReference type="STRING" id="104452.A0A0L7LM90"/>
<evidence type="ECO:0000256" key="2">
    <source>
        <dbReference type="ARBA" id="ARBA00038082"/>
    </source>
</evidence>
<feature type="domain" description="Hemocyanin N-terminal" evidence="4">
    <location>
        <begin position="70"/>
        <end position="152"/>
    </location>
</feature>
<comment type="similarity">
    <text evidence="2">Belongs to the hemocyanin family.</text>
</comment>
<dbReference type="PANTHER" id="PTHR11511">
    <property type="entry name" value="LARVAL STORAGE PROTEIN/PHENOLOXIDASE"/>
    <property type="match status" value="1"/>
</dbReference>
<dbReference type="InterPro" id="IPR013788">
    <property type="entry name" value="Hemocyanin/hexamerin"/>
</dbReference>
<comment type="caution">
    <text evidence="6">The sequence shown here is derived from an EMBL/GenBank/DDBJ whole genome shotgun (WGS) entry which is preliminary data.</text>
</comment>
<dbReference type="InterPro" id="IPR008922">
    <property type="entry name" value="Di-copper_centre_dom_sf"/>
</dbReference>
<dbReference type="SUPFAM" id="SSF48050">
    <property type="entry name" value="Hemocyanin, N-terminal domain"/>
    <property type="match status" value="4"/>
</dbReference>
<dbReference type="InterPro" id="IPR036697">
    <property type="entry name" value="Hemocyanin_N_sf"/>
</dbReference>
<dbReference type="SUPFAM" id="SSF48056">
    <property type="entry name" value="Di-copper centre-containing domain"/>
    <property type="match status" value="4"/>
</dbReference>
<dbReference type="Pfam" id="PF00372">
    <property type="entry name" value="Hemocyanin_M"/>
    <property type="match status" value="4"/>
</dbReference>
<accession>A0A0L7LM90</accession>
<sequence length="2431" mass="287315">MTQVPYRCGGATTLKRHPEKLHRRRLRLSPMSESSASSELYVFVGSRYIRIYHIYNEFLHIVNYAILLPNTTAVNIFVGLLENNWQLPRGVPYAVNEPYHNFETVTLFNILYSAMDYQTFYNTAVFMRNNVNEGLFVYVLSVAILYYPETQGIVLPPIYEILPSYFNNGEIMTTAQRINTHGQKYVEYYPSTYVWDNNVVIRSNATTWPYYDYNVPLGYFTHDYGLNAAYYYNNLMYPYWLGSHVVPGLAREKCGEYWWYMHKQILARYYMERLSNGLGEIPDLTSFLKEGYFSGLQYHNGIPYPSRPNNFQLDQPKFDNQIGAALEYERRFYESIDKGFIVNSQGEHVNILTNEGLNILGNLIQSNSASLNTHFYKDFIKLWQAILGNSLVKTYYVNDVTPLVVPSALENYQTALRDPAFYVLWKRVMKLFVSWQKQMPRYTHEDLSYSHVTIKKVDVEKLVTFFQQCHMNVTNHLWMDEDEVKQVDDHTSVLVEQARLNHKPFSVKIHVESDFNKPVVVKLFMAPKYDSYGKEIPLHLNTENFLQIDEFIHNTTAVNIFVGLLENNWQLPRGVPYAVNEPYHNFETVTLFNILYSAMDYQTFYNTAVFMRNNVNEGLFVYVLSVAILYYPETQGIVLPPIYEILPSYFNNGEIMTTAQRINTHGQKYVEYYPSTYVWDNNVVIRSNATTWPYYDYNVPLGYFTHDYGLNAAYYYNNLMYPYWLGSHVVPGLAREKCGEYWWYMHKQILARYYMERLSNGLGEIPDLTSFLKEGYFSGLQYHNGIPYPSRPNNFQLDQPKFDNQIGAALEYERRFYESIDKGFIVNSQGEHVNILTNEGLNILGNLIQSNSASLNTHFYKDFIKLWQAILGNSLVKTYYVNDVTPLVVPSALENYQTALRDPAFYVLWKRVMKLFVSWQKQMPRYTHEDLSYSHVTIKKVDVEKLVTFFQQCHMNVTNHLWMDEDEVKQVDDHTSVLVEQARLNHKPFSVKIHVESDFNKPVVVKLFMAPKYDSYGKEIPLHLNTENFLQIDEFIHVCRVGGMPFIFMAYIHEYRTPKVPFGTGFDPEVSLGLGSGARYKIDETMGFPTDRPLYEYQVKNVKNFAFVVKQKKILSLFYNVEQVDPKAEYYKVATAYDIKANIDNYTNKKAVEDFLYKYKAGALPKYHTFSIFYDQLREEAIALYKLFFFAKDFETFYKTAAWARVNINEGMFLYTYYIAILQRTDTTGFVLPAPYEVYPEMFTNKEQVDKIWRTKQQGGLKYPESVENYEIVKENEDYIYYANYSDSLTYPNDEQRIAYFTEDIGLNSFYYYFHAELPFWMNGDKFGAFKEHRGAGYFFFYQQLLARYYLERLSNGLGEIPSFSWYSPIQVGYYPMMGTWKYPFAQRSNHYMVHTEKNFENVRFLDIFEKTFFQYLQKGHFKAFDQQIDFHNTKAMNFVGNYWQTNADLFGKDFTKTNQRSYEITARRVLGAAPAPFDMYNFMPSALDFYQTSLRDPAFYQLYNKIFDYMVQYKEFLKPYTQDDLHFDGVKINDVKVDKLVTYFDLYDFDALNMIVKDNDKEFTQDFKIRQPRLNHKDFTVTIDVKSDVDTDAAFKIWIGPKYDSNGYPIPMEKNWQNFFELDMFTHKLVPGVNKIERSSDDFFWFKEDSLPISEIQHLLDEGKLPVDMSEDYDSMPERLMLPKGTKGGMPYQIFVYVYKHSPVSEDVTDKYDILSKMLDNKPFGYPLDRPARENFSKLDNMFFKDALERSTPIIDAVYIEKQNKILGLLENINTVNHNADYYKAGMDWDLEKNIEHYTNPQAVKDFMVYWKNGFLPKDKVFSIFYEHIREETIALFNVFYYAKDFETFYKTAACGRIYLNHEQFLYVFYIAILQRPDTQDLVLPAPYEVYPGLFLNMDIMNKLNFVKDQEGIHFPTMAKEYGLVKEDGKYVFYANYSSSFVFNNEEQRLAYFTEDIGLNSYYYWFHAQLPFWWNGDKFGPFKERRGELYYFFYKQLLNRYYFERLTNGLGQVAEFSWFSPIPTGYYPLLTTNSYPFSQRPDFYNVNVEDNIENVLFLDSFEKSFLQFLENGRFKAFDQDIDFHDPKTLNFVGNFWQYNADLFKEKETKSYQRSYEATARHLLGAAPHPVDKYTFLPTALDFYQTSIRDPAFFQMYNRIISYIIQFKKHLNPHTPESLAFPGVRIEDVKVDKLVTFFDLFEFNATNGVYFSQEDLNSYPYSYVVRQPRLNHNHFTVTLDIKSEIETKAIFRVFLGPKYDNKGYPISIENNWNHFLLLDMFNHEIVAGKNEIKRNCDDFFFFKDDSVSTDTIIKMMKEGTVPKDMADKFDYQPKRLMLPKGTKDGFPFQLFVIAYPHEDIPKEFEPFKEYVLDNKPYSFPFDRPVNSNGYYFTQPNMFFKDVPIYHEGEMYPYKLNVPSYFGMTQNNKVPK</sequence>
<evidence type="ECO:0000259" key="4">
    <source>
        <dbReference type="Pfam" id="PF03722"/>
    </source>
</evidence>
<dbReference type="Gene3D" id="2.60.40.1520">
    <property type="entry name" value="Hemocyanin, C-terminal domain"/>
    <property type="match status" value="4"/>
</dbReference>
<protein>
    <submittedName>
        <fullName evidence="6">Arylphorin-type storage protein</fullName>
    </submittedName>
</protein>
<dbReference type="Pfam" id="PF03722">
    <property type="entry name" value="Hemocyanin_N"/>
    <property type="match status" value="3"/>
</dbReference>
<gene>
    <name evidence="6" type="ORF">OBRU01_02464</name>
</gene>
<evidence type="ECO:0000313" key="6">
    <source>
        <dbReference type="EMBL" id="KOB76643.1"/>
    </source>
</evidence>
<evidence type="ECO:0000256" key="1">
    <source>
        <dbReference type="ARBA" id="ARBA00022761"/>
    </source>
</evidence>
<dbReference type="PANTHER" id="PTHR11511:SF5">
    <property type="entry name" value="FAT-BODY PROTEIN 1-RELATED"/>
    <property type="match status" value="1"/>
</dbReference>
<feature type="domain" description="Hemocyanin middle" evidence="3">
    <location>
        <begin position="641"/>
        <end position="916"/>
    </location>
</feature>
<dbReference type="PRINTS" id="PR00187">
    <property type="entry name" value="HAEMOCYANIN"/>
</dbReference>
<dbReference type="EMBL" id="JTDY01000570">
    <property type="protein sequence ID" value="KOB76643.1"/>
    <property type="molecule type" value="Genomic_DNA"/>
</dbReference>
<dbReference type="PROSITE" id="PS00210">
    <property type="entry name" value="HEMOCYANIN_2"/>
    <property type="match status" value="4"/>
</dbReference>
<dbReference type="InterPro" id="IPR000896">
    <property type="entry name" value="Hemocyanin/hexamerin_mid_dom"/>
</dbReference>
<dbReference type="InterPro" id="IPR014756">
    <property type="entry name" value="Ig_E-set"/>
</dbReference>
<feature type="domain" description="Hemocyanin N-terminal" evidence="4">
    <location>
        <begin position="1761"/>
        <end position="1881"/>
    </location>
</feature>
<feature type="domain" description="Hemocyanin middle" evidence="3">
    <location>
        <begin position="157"/>
        <end position="432"/>
    </location>
</feature>
<dbReference type="Proteomes" id="UP000037510">
    <property type="component" value="Unassembled WGS sequence"/>
</dbReference>
<feature type="domain" description="Hemocyanin C-terminal" evidence="5">
    <location>
        <begin position="925"/>
        <end position="1037"/>
    </location>
</feature>
<feature type="domain" description="Hemocyanin C-terminal" evidence="5">
    <location>
        <begin position="441"/>
        <end position="554"/>
    </location>
</feature>
<keyword evidence="1" id="KW-0758">Storage protein</keyword>
<feature type="domain" description="Hemocyanin middle" evidence="3">
    <location>
        <begin position="1887"/>
        <end position="2163"/>
    </location>
</feature>
<organism evidence="6 7">
    <name type="scientific">Operophtera brumata</name>
    <name type="common">Winter moth</name>
    <name type="synonym">Phalaena brumata</name>
    <dbReference type="NCBI Taxonomy" id="104452"/>
    <lineage>
        <taxon>Eukaryota</taxon>
        <taxon>Metazoa</taxon>
        <taxon>Ecdysozoa</taxon>
        <taxon>Arthropoda</taxon>
        <taxon>Hexapoda</taxon>
        <taxon>Insecta</taxon>
        <taxon>Pterygota</taxon>
        <taxon>Neoptera</taxon>
        <taxon>Endopterygota</taxon>
        <taxon>Lepidoptera</taxon>
        <taxon>Glossata</taxon>
        <taxon>Ditrysia</taxon>
        <taxon>Geometroidea</taxon>
        <taxon>Geometridae</taxon>
        <taxon>Larentiinae</taxon>
        <taxon>Operophtera</taxon>
    </lineage>
</organism>
<feature type="domain" description="Hemocyanin middle" evidence="3">
    <location>
        <begin position="1234"/>
        <end position="1510"/>
    </location>
</feature>
<name>A0A0L7LM90_OPEBR</name>
<feature type="domain" description="Hemocyanin C-terminal" evidence="5">
    <location>
        <begin position="2174"/>
        <end position="2406"/>
    </location>
</feature>
<proteinExistence type="inferred from homology"/>
<dbReference type="GO" id="GO:0045735">
    <property type="term" value="F:nutrient reservoir activity"/>
    <property type="evidence" value="ECO:0007669"/>
    <property type="project" value="UniProtKB-KW"/>
</dbReference>